<reference evidence="1 2" key="1">
    <citation type="submission" date="2018-06" db="EMBL/GenBank/DDBJ databases">
        <title>Mucibacter soli gen. nov., sp. nov., a new member of the family Chitinophagaceae producing mucin.</title>
        <authorList>
            <person name="Kim M.-K."/>
            <person name="Park S."/>
            <person name="Kim T.-S."/>
            <person name="Joung Y."/>
            <person name="Han J.-H."/>
            <person name="Kim S.B."/>
        </authorList>
    </citation>
    <scope>NUCLEOTIDE SEQUENCE [LARGE SCALE GENOMIC DNA]</scope>
    <source>
        <strain evidence="1 2">R1-15</strain>
    </source>
</reference>
<dbReference type="EMBL" id="QKTW01000015">
    <property type="protein sequence ID" value="PZF73175.1"/>
    <property type="molecule type" value="Genomic_DNA"/>
</dbReference>
<sequence>MPLLSRAQINILPQTGVPHILVNTFQEIGGAYYFLSYDSSVAAKDIFNNHPHQYLLNKIDKNTNSVMSAVVAMGDTLQVDSLISSYGIQMKKSPDNQICIFYRKQIKQDFSLPYYRQWKVGIYYVAFDTLLQPFVHDKRILAMDGYAQMYNPIPSVLSFVGDNSLLSYDLSDTGGSYYLSKYLKMDAQANILANDTMGVKAAMELPGAHQVGIIETAKNKVFVLGFQLLPPDNYNQMMSILVLDTSLSIVDTFRHDYYNGSQGFSYFEMNDCVVLLKSGTVIEGHASMNYAANGIHSVITRHQLNHPFQIDSYLPIYGKDTVDYSHSSGGKCDVIVHNEMDNLIYYANSTHSLDYETSCVGKNTNYIQIICADTNLNHKWTKYIYSGNNLCAIPYHVVPGYNRTGIVVCGSERTVPNNADAGAFAYYINSTGSLSVPNTEQAFIRDRFNVYPNPATSNVFVDDVFDKLKEQQSTQWMGA</sequence>
<accession>A0A2W2ACM1</accession>
<gene>
    <name evidence="1" type="ORF">DN068_09905</name>
</gene>
<dbReference type="AlphaFoldDB" id="A0A2W2ACM1"/>
<evidence type="ECO:0000313" key="2">
    <source>
        <dbReference type="Proteomes" id="UP000248745"/>
    </source>
</evidence>
<comment type="caution">
    <text evidence="1">The sequence shown here is derived from an EMBL/GenBank/DDBJ whole genome shotgun (WGS) entry which is preliminary data.</text>
</comment>
<dbReference type="Proteomes" id="UP000248745">
    <property type="component" value="Unassembled WGS sequence"/>
</dbReference>
<name>A0A2W2ACM1_9BACT</name>
<protein>
    <submittedName>
        <fullName evidence="1">Uncharacterized protein</fullName>
    </submittedName>
</protein>
<keyword evidence="2" id="KW-1185">Reference proteome</keyword>
<proteinExistence type="predicted"/>
<organism evidence="1 2">
    <name type="scientific">Taibaiella soli</name>
    <dbReference type="NCBI Taxonomy" id="1649169"/>
    <lineage>
        <taxon>Bacteria</taxon>
        <taxon>Pseudomonadati</taxon>
        <taxon>Bacteroidota</taxon>
        <taxon>Chitinophagia</taxon>
        <taxon>Chitinophagales</taxon>
        <taxon>Chitinophagaceae</taxon>
        <taxon>Taibaiella</taxon>
    </lineage>
</organism>
<evidence type="ECO:0000313" key="1">
    <source>
        <dbReference type="EMBL" id="PZF73175.1"/>
    </source>
</evidence>